<dbReference type="EMBL" id="CP058649">
    <property type="protein sequence ID" value="QUI21885.1"/>
    <property type="molecule type" value="Genomic_DNA"/>
</dbReference>
<sequence length="110" mass="12538">MMDNIYKKAGLRIRKLRELNNLTREAFSEIADISPKFLYEIETGQKGFSADTLYRIAKGLCVTTEYILTGNDNQELSEELLSILGLFDNSQLEALNRLLNIVYELSARTS</sequence>
<dbReference type="GO" id="GO:0003700">
    <property type="term" value="F:DNA-binding transcription factor activity"/>
    <property type="evidence" value="ECO:0007669"/>
    <property type="project" value="TreeGrafter"/>
</dbReference>
<gene>
    <name evidence="3" type="ORF">HZI73_06025</name>
</gene>
<dbReference type="SUPFAM" id="SSF47413">
    <property type="entry name" value="lambda repressor-like DNA-binding domains"/>
    <property type="match status" value="1"/>
</dbReference>
<evidence type="ECO:0000313" key="3">
    <source>
        <dbReference type="EMBL" id="QUI21885.1"/>
    </source>
</evidence>
<keyword evidence="4" id="KW-1185">Reference proteome</keyword>
<dbReference type="PANTHER" id="PTHR46797">
    <property type="entry name" value="HTH-TYPE TRANSCRIPTIONAL REGULATOR"/>
    <property type="match status" value="1"/>
</dbReference>
<dbReference type="Proteomes" id="UP000683246">
    <property type="component" value="Chromosome"/>
</dbReference>
<dbReference type="SMART" id="SM00530">
    <property type="entry name" value="HTH_XRE"/>
    <property type="match status" value="1"/>
</dbReference>
<dbReference type="Pfam" id="PF12844">
    <property type="entry name" value="HTH_19"/>
    <property type="match status" value="1"/>
</dbReference>
<evidence type="ECO:0000313" key="4">
    <source>
        <dbReference type="Proteomes" id="UP000683246"/>
    </source>
</evidence>
<dbReference type="GO" id="GO:0005829">
    <property type="term" value="C:cytosol"/>
    <property type="evidence" value="ECO:0007669"/>
    <property type="project" value="TreeGrafter"/>
</dbReference>
<organism evidence="3 4">
    <name type="scientific">Vallitalea pronyensis</name>
    <dbReference type="NCBI Taxonomy" id="1348613"/>
    <lineage>
        <taxon>Bacteria</taxon>
        <taxon>Bacillati</taxon>
        <taxon>Bacillota</taxon>
        <taxon>Clostridia</taxon>
        <taxon>Lachnospirales</taxon>
        <taxon>Vallitaleaceae</taxon>
        <taxon>Vallitalea</taxon>
    </lineage>
</organism>
<keyword evidence="1" id="KW-0238">DNA-binding</keyword>
<dbReference type="KEGG" id="vpy:HZI73_06025"/>
<dbReference type="AlphaFoldDB" id="A0A8J8MHR9"/>
<dbReference type="Gene3D" id="1.10.260.40">
    <property type="entry name" value="lambda repressor-like DNA-binding domains"/>
    <property type="match status" value="1"/>
</dbReference>
<reference evidence="3" key="1">
    <citation type="submission" date="2020-07" db="EMBL/GenBank/DDBJ databases">
        <title>Vallitalea pronyensis genome.</title>
        <authorList>
            <person name="Postec A."/>
        </authorList>
    </citation>
    <scope>NUCLEOTIDE SEQUENCE</scope>
    <source>
        <strain evidence="3">FatNI3</strain>
    </source>
</reference>
<proteinExistence type="predicted"/>
<dbReference type="RefSeq" id="WP_212697355.1">
    <property type="nucleotide sequence ID" value="NZ_CP058649.1"/>
</dbReference>
<evidence type="ECO:0000256" key="1">
    <source>
        <dbReference type="ARBA" id="ARBA00023125"/>
    </source>
</evidence>
<feature type="domain" description="HTH cro/C1-type" evidence="2">
    <location>
        <begin position="13"/>
        <end position="67"/>
    </location>
</feature>
<dbReference type="InterPro" id="IPR050807">
    <property type="entry name" value="TransReg_Diox_bact_type"/>
</dbReference>
<dbReference type="InterPro" id="IPR001387">
    <property type="entry name" value="Cro/C1-type_HTH"/>
</dbReference>
<dbReference type="CDD" id="cd00093">
    <property type="entry name" value="HTH_XRE"/>
    <property type="match status" value="1"/>
</dbReference>
<dbReference type="InterPro" id="IPR010982">
    <property type="entry name" value="Lambda_DNA-bd_dom_sf"/>
</dbReference>
<name>A0A8J8MHR9_9FIRM</name>
<evidence type="ECO:0000259" key="2">
    <source>
        <dbReference type="PROSITE" id="PS50943"/>
    </source>
</evidence>
<dbReference type="PANTHER" id="PTHR46797:SF1">
    <property type="entry name" value="METHYLPHOSPHONATE SYNTHASE"/>
    <property type="match status" value="1"/>
</dbReference>
<dbReference type="PROSITE" id="PS50943">
    <property type="entry name" value="HTH_CROC1"/>
    <property type="match status" value="1"/>
</dbReference>
<dbReference type="GO" id="GO:0003677">
    <property type="term" value="F:DNA binding"/>
    <property type="evidence" value="ECO:0007669"/>
    <property type="project" value="UniProtKB-KW"/>
</dbReference>
<accession>A0A8J8MHR9</accession>
<protein>
    <submittedName>
        <fullName evidence="3">Helix-turn-helix transcriptional regulator</fullName>
    </submittedName>
</protein>